<evidence type="ECO:0000256" key="1">
    <source>
        <dbReference type="ARBA" id="ARBA00007637"/>
    </source>
</evidence>
<protein>
    <submittedName>
        <fullName evidence="3">SDR family oxidoreductase</fullName>
    </submittedName>
</protein>
<reference evidence="3" key="1">
    <citation type="submission" date="2018-10" db="EMBL/GenBank/DDBJ databases">
        <title>Schaedlerella arabinophila gen. nov. sp. nov., isolated from the mouse intestinal tract and comparative analysis with the genome of the closely related altered Schaedler flora strain ASF502.</title>
        <authorList>
            <person name="Miyake S."/>
            <person name="Soh M."/>
            <person name="Seedorf H."/>
        </authorList>
    </citation>
    <scope>NUCLEOTIDE SEQUENCE [LARGE SCALE GENOMIC DNA]</scope>
    <source>
        <strain evidence="3">DSM 106076</strain>
    </source>
</reference>
<proteinExistence type="inferred from homology"/>
<organism evidence="3 4">
    <name type="scientific">Schaedlerella arabinosiphila</name>
    <dbReference type="NCBI Taxonomy" id="2044587"/>
    <lineage>
        <taxon>Bacteria</taxon>
        <taxon>Bacillati</taxon>
        <taxon>Bacillota</taxon>
        <taxon>Clostridia</taxon>
        <taxon>Lachnospirales</taxon>
        <taxon>Lachnospiraceae</taxon>
        <taxon>Schaedlerella</taxon>
    </lineage>
</organism>
<dbReference type="Proteomes" id="UP000274920">
    <property type="component" value="Unassembled WGS sequence"/>
</dbReference>
<dbReference type="SUPFAM" id="SSF51735">
    <property type="entry name" value="NAD(P)-binding Rossmann-fold domains"/>
    <property type="match status" value="1"/>
</dbReference>
<dbReference type="EMBL" id="RHJS01000002">
    <property type="protein sequence ID" value="RRK33748.1"/>
    <property type="molecule type" value="Genomic_DNA"/>
</dbReference>
<evidence type="ECO:0000259" key="2">
    <source>
        <dbReference type="Pfam" id="PF01370"/>
    </source>
</evidence>
<dbReference type="InterPro" id="IPR001509">
    <property type="entry name" value="Epimerase_deHydtase"/>
</dbReference>
<sequence>MIPSNEFRKCIVHCVSELYKNIGIHEGTLLISGASGLIGSTLIDCILEMNDLCSAGFKIIAIARNRKRAMDRLGLYFDRNDFEFISCDINNSIPEMGKADYILHAASNTHPLEYSSDPIGTINTNVIGTENLLEYAIMHHTKRFVFLSSVEVYGEDRDGTKGFSETDCGYLDCNQVRSGYPESKRVGECLCRAYEHKYKMDVVIPRLCRVYGPTMWPDDSKALAQFIKNAVSNENIVLKSNGKQYYSYIHVIDAVKAIFYIMDKGKSGEAYNVSSKLSDVKLIELAEKLSEISGTKVIFNLPQEEESQGYSRATTAILNNEKLRALGWKEEFDIDSGLRTTVRILKSLKNK</sequence>
<accession>A0A3R8KX56</accession>
<comment type="caution">
    <text evidence="3">The sequence shown here is derived from an EMBL/GenBank/DDBJ whole genome shotgun (WGS) entry which is preliminary data.</text>
</comment>
<dbReference type="PANTHER" id="PTHR43000">
    <property type="entry name" value="DTDP-D-GLUCOSE 4,6-DEHYDRATASE-RELATED"/>
    <property type="match status" value="1"/>
</dbReference>
<gene>
    <name evidence="3" type="ORF">EBB54_22080</name>
</gene>
<dbReference type="AlphaFoldDB" id="A0A3R8KX56"/>
<evidence type="ECO:0000313" key="3">
    <source>
        <dbReference type="EMBL" id="RRK33748.1"/>
    </source>
</evidence>
<keyword evidence="4" id="KW-1185">Reference proteome</keyword>
<dbReference type="Pfam" id="PF01370">
    <property type="entry name" value="Epimerase"/>
    <property type="match status" value="1"/>
</dbReference>
<dbReference type="InterPro" id="IPR036291">
    <property type="entry name" value="NAD(P)-bd_dom_sf"/>
</dbReference>
<comment type="similarity">
    <text evidence="1">Belongs to the NAD(P)-dependent epimerase/dehydratase family.</text>
</comment>
<dbReference type="RefSeq" id="WP_125128962.1">
    <property type="nucleotide sequence ID" value="NZ_RHJS01000002.1"/>
</dbReference>
<dbReference type="Gene3D" id="3.40.50.720">
    <property type="entry name" value="NAD(P)-binding Rossmann-like Domain"/>
    <property type="match status" value="1"/>
</dbReference>
<feature type="domain" description="NAD-dependent epimerase/dehydratase" evidence="2">
    <location>
        <begin position="30"/>
        <end position="273"/>
    </location>
</feature>
<name>A0A3R8KX56_9FIRM</name>
<evidence type="ECO:0000313" key="4">
    <source>
        <dbReference type="Proteomes" id="UP000274920"/>
    </source>
</evidence>